<keyword evidence="2" id="KW-1185">Reference proteome</keyword>
<gene>
    <name evidence="1" type="ORF">H6P87_00967</name>
</gene>
<dbReference type="Proteomes" id="UP000595296">
    <property type="component" value="Chromosome"/>
</dbReference>
<sequence length="35" mass="3787">MELVKNYNPAINTIISEEATIDTALTVVEEVPVLG</sequence>
<proteinExistence type="predicted"/>
<name>A0A9E6MI48_9RICK</name>
<reference evidence="1 2" key="1">
    <citation type="journal article" date="2021" name="Int. J. Syst. Evol. Microbiol.">
        <title>Characterization of a novel transitional group Rickettsia species (Rickettsia tillamookensis sp. nov.) from the western black-legged tick, Ixodes pacificus.</title>
        <authorList>
            <person name="Gauthier D.T."/>
            <person name="Karpathy S.E."/>
            <person name="Grizzard S.L."/>
            <person name="Batra D."/>
            <person name="Rowe L.A."/>
            <person name="Paddock C.D."/>
        </authorList>
    </citation>
    <scope>NUCLEOTIDE SEQUENCE [LARGE SCALE GENOMIC DNA]</scope>
    <source>
        <strain evidence="1 2">Tillamook 23</strain>
    </source>
</reference>
<accession>A0A9E6MI48</accession>
<organism evidence="1 2">
    <name type="scientific">Rickettsia tillamookensis</name>
    <dbReference type="NCBI Taxonomy" id="2761623"/>
    <lineage>
        <taxon>Bacteria</taxon>
        <taxon>Pseudomonadati</taxon>
        <taxon>Pseudomonadota</taxon>
        <taxon>Alphaproteobacteria</taxon>
        <taxon>Rickettsiales</taxon>
        <taxon>Rickettsiaceae</taxon>
        <taxon>Rickettsieae</taxon>
        <taxon>Rickettsia</taxon>
        <taxon>spotted fever group</taxon>
    </lineage>
</organism>
<protein>
    <submittedName>
        <fullName evidence="1">Uncharacterized protein</fullName>
    </submittedName>
</protein>
<dbReference type="EMBL" id="CP060138">
    <property type="protein sequence ID" value="QQV75411.1"/>
    <property type="molecule type" value="Genomic_DNA"/>
</dbReference>
<evidence type="ECO:0000313" key="2">
    <source>
        <dbReference type="Proteomes" id="UP000595296"/>
    </source>
</evidence>
<evidence type="ECO:0000313" key="1">
    <source>
        <dbReference type="EMBL" id="QQV75411.1"/>
    </source>
</evidence>